<name>A0AAN8XW82_HALRR</name>
<evidence type="ECO:0000313" key="1">
    <source>
        <dbReference type="EMBL" id="KAK7085625.1"/>
    </source>
</evidence>
<comment type="caution">
    <text evidence="1">The sequence shown here is derived from an EMBL/GenBank/DDBJ whole genome shotgun (WGS) entry which is preliminary data.</text>
</comment>
<sequence length="147" mass="16936">MGTPLSSNYSLFRSCQRLKGQRKKGKKSQKKCQFPTCSVKIKTGDPHSMCVEHASCTKEGLFHPCGMCLPALRKWKLKRDKESFALIENRLQQMKELQSDCNPRHVWKSKSVKEQWKFPNIKLKLAKVAYSSTRSARKAQKYLDGDV</sequence>
<evidence type="ECO:0000313" key="2">
    <source>
        <dbReference type="Proteomes" id="UP001381693"/>
    </source>
</evidence>
<dbReference type="Proteomes" id="UP001381693">
    <property type="component" value="Unassembled WGS sequence"/>
</dbReference>
<protein>
    <submittedName>
        <fullName evidence="1">Uncharacterized protein</fullName>
    </submittedName>
</protein>
<keyword evidence="2" id="KW-1185">Reference proteome</keyword>
<dbReference type="AlphaFoldDB" id="A0AAN8XW82"/>
<dbReference type="EMBL" id="JAXCGZ010000715">
    <property type="protein sequence ID" value="KAK7085625.1"/>
    <property type="molecule type" value="Genomic_DNA"/>
</dbReference>
<gene>
    <name evidence="1" type="ORF">SK128_007815</name>
</gene>
<proteinExistence type="predicted"/>
<organism evidence="1 2">
    <name type="scientific">Halocaridina rubra</name>
    <name type="common">Hawaiian red shrimp</name>
    <dbReference type="NCBI Taxonomy" id="373956"/>
    <lineage>
        <taxon>Eukaryota</taxon>
        <taxon>Metazoa</taxon>
        <taxon>Ecdysozoa</taxon>
        <taxon>Arthropoda</taxon>
        <taxon>Crustacea</taxon>
        <taxon>Multicrustacea</taxon>
        <taxon>Malacostraca</taxon>
        <taxon>Eumalacostraca</taxon>
        <taxon>Eucarida</taxon>
        <taxon>Decapoda</taxon>
        <taxon>Pleocyemata</taxon>
        <taxon>Caridea</taxon>
        <taxon>Atyoidea</taxon>
        <taxon>Atyidae</taxon>
        <taxon>Halocaridina</taxon>
    </lineage>
</organism>
<reference evidence="1 2" key="1">
    <citation type="submission" date="2023-11" db="EMBL/GenBank/DDBJ databases">
        <title>Halocaridina rubra genome assembly.</title>
        <authorList>
            <person name="Smith C."/>
        </authorList>
    </citation>
    <scope>NUCLEOTIDE SEQUENCE [LARGE SCALE GENOMIC DNA]</scope>
    <source>
        <strain evidence="1">EP-1</strain>
        <tissue evidence="1">Whole</tissue>
    </source>
</reference>
<accession>A0AAN8XW82</accession>